<gene>
    <name evidence="2" type="ORF">OIU79_012207</name>
</gene>
<feature type="region of interest" description="Disordered" evidence="1">
    <location>
        <begin position="30"/>
        <end position="51"/>
    </location>
</feature>
<protein>
    <submittedName>
        <fullName evidence="2">Uncharacterized protein</fullName>
    </submittedName>
</protein>
<dbReference type="AlphaFoldDB" id="A0A9Q0Q2K9"/>
<comment type="caution">
    <text evidence="2">The sequence shown here is derived from an EMBL/GenBank/DDBJ whole genome shotgun (WGS) entry which is preliminary data.</text>
</comment>
<organism evidence="2 3">
    <name type="scientific">Salix purpurea</name>
    <name type="common">Purple osier willow</name>
    <dbReference type="NCBI Taxonomy" id="77065"/>
    <lineage>
        <taxon>Eukaryota</taxon>
        <taxon>Viridiplantae</taxon>
        <taxon>Streptophyta</taxon>
        <taxon>Embryophyta</taxon>
        <taxon>Tracheophyta</taxon>
        <taxon>Spermatophyta</taxon>
        <taxon>Magnoliopsida</taxon>
        <taxon>eudicotyledons</taxon>
        <taxon>Gunneridae</taxon>
        <taxon>Pentapetalae</taxon>
        <taxon>rosids</taxon>
        <taxon>fabids</taxon>
        <taxon>Malpighiales</taxon>
        <taxon>Salicaceae</taxon>
        <taxon>Saliceae</taxon>
        <taxon>Salix</taxon>
    </lineage>
</organism>
<accession>A0A9Q0Q2K9</accession>
<evidence type="ECO:0000313" key="2">
    <source>
        <dbReference type="EMBL" id="KAJ6698873.1"/>
    </source>
</evidence>
<feature type="compositionally biased region" description="Basic and acidic residues" evidence="1">
    <location>
        <begin position="41"/>
        <end position="51"/>
    </location>
</feature>
<feature type="region of interest" description="Disordered" evidence="1">
    <location>
        <begin position="63"/>
        <end position="85"/>
    </location>
</feature>
<sequence>MENVELISTHGFDGPQNVIHGVVIPRGIQQDPPVLKQRRVPHVEPDRDKQWFRSPNQLRKRLETPHGAPYSLSRQIGGGASSGDDKDVGLVNRVLEWGGEVFDSDGQGLQRRGRVGEVDPGRNERAVELREDLEAVTVDGRGEMVVVRGGDSEVGGENRGERARPSQGSRLRPYPLG</sequence>
<dbReference type="OrthoDB" id="10306091at2759"/>
<evidence type="ECO:0000256" key="1">
    <source>
        <dbReference type="SAM" id="MobiDB-lite"/>
    </source>
</evidence>
<proteinExistence type="predicted"/>
<reference evidence="2" key="2">
    <citation type="journal article" date="2023" name="Int. J. Mol. Sci.">
        <title>De Novo Assembly and Annotation of 11 Diverse Shrub Willow (Salix) Genomes Reveals Novel Gene Organization in Sex-Linked Regions.</title>
        <authorList>
            <person name="Hyden B."/>
            <person name="Feng K."/>
            <person name="Yates T.B."/>
            <person name="Jawdy S."/>
            <person name="Cereghino C."/>
            <person name="Smart L.B."/>
            <person name="Muchero W."/>
        </authorList>
    </citation>
    <scope>NUCLEOTIDE SEQUENCE</scope>
    <source>
        <tissue evidence="2">Shoot tip</tissue>
    </source>
</reference>
<evidence type="ECO:0000313" key="3">
    <source>
        <dbReference type="Proteomes" id="UP001151532"/>
    </source>
</evidence>
<dbReference type="Proteomes" id="UP001151532">
    <property type="component" value="Chromosome 6"/>
</dbReference>
<name>A0A9Q0Q2K9_SALPP</name>
<feature type="region of interest" description="Disordered" evidence="1">
    <location>
        <begin position="147"/>
        <end position="177"/>
    </location>
</feature>
<dbReference type="EMBL" id="JAPFFK010000017">
    <property type="protein sequence ID" value="KAJ6698873.1"/>
    <property type="molecule type" value="Genomic_DNA"/>
</dbReference>
<reference evidence="2" key="1">
    <citation type="submission" date="2022-11" db="EMBL/GenBank/DDBJ databases">
        <authorList>
            <person name="Hyden B.L."/>
            <person name="Feng K."/>
            <person name="Yates T."/>
            <person name="Jawdy S."/>
            <person name="Smart L.B."/>
            <person name="Muchero W."/>
        </authorList>
    </citation>
    <scope>NUCLEOTIDE SEQUENCE</scope>
    <source>
        <tissue evidence="2">Shoot tip</tissue>
    </source>
</reference>
<keyword evidence="3" id="KW-1185">Reference proteome</keyword>